<evidence type="ECO:0000313" key="2">
    <source>
        <dbReference type="Proteomes" id="UP000236454"/>
    </source>
</evidence>
<dbReference type="Proteomes" id="UP000236454">
    <property type="component" value="Unassembled WGS sequence"/>
</dbReference>
<reference evidence="1 2" key="1">
    <citation type="submission" date="2016-10" db="EMBL/GenBank/DDBJ databases">
        <authorList>
            <person name="de Groot N.N."/>
        </authorList>
    </citation>
    <scope>NUCLEOTIDE SEQUENCE [LARGE SCALE GENOMIC DNA]</scope>
    <source>
        <strain evidence="1 2">CGMCC 1.7005</strain>
    </source>
</reference>
<dbReference type="RefSeq" id="WP_090245661.1">
    <property type="nucleotide sequence ID" value="NZ_FPAS01000001.1"/>
</dbReference>
<dbReference type="STRING" id="477690.SAMN05216474_0351"/>
<proteinExistence type="predicted"/>
<dbReference type="AlphaFoldDB" id="A0A1I6XP43"/>
<gene>
    <name evidence="1" type="ORF">SAMN05216474_0351</name>
</gene>
<keyword evidence="2" id="KW-1185">Reference proteome</keyword>
<evidence type="ECO:0000313" key="1">
    <source>
        <dbReference type="EMBL" id="SFT40050.1"/>
    </source>
</evidence>
<sequence>MIWKKRNKHTETVIKEFPEILKQENMNHRNYEFYNAFMELTSDCITEDTSRIIEKIYQTTKLVEFRKQSLKLLCQKDFDHLVKFFADAYKRERYLDMKILAIRGLAQFISESEIDKLLTKFNTTLKKRPQSTPYNYQEYEFLKGQNALPYLVDRYNYPSFKETLEIVERQYNNMPDAFKGHFTVDSDGEIIQLRSSEKSRKIIDEFFKKQGIR</sequence>
<organism evidence="1 2">
    <name type="scientific">Lishizhenia tianjinensis</name>
    <dbReference type="NCBI Taxonomy" id="477690"/>
    <lineage>
        <taxon>Bacteria</taxon>
        <taxon>Pseudomonadati</taxon>
        <taxon>Bacteroidota</taxon>
        <taxon>Flavobacteriia</taxon>
        <taxon>Flavobacteriales</taxon>
        <taxon>Crocinitomicaceae</taxon>
        <taxon>Lishizhenia</taxon>
    </lineage>
</organism>
<protein>
    <submittedName>
        <fullName evidence="1">Uncharacterized protein</fullName>
    </submittedName>
</protein>
<accession>A0A1I6XP43</accession>
<name>A0A1I6XP43_9FLAO</name>
<dbReference type="EMBL" id="FPAS01000001">
    <property type="protein sequence ID" value="SFT40050.1"/>
    <property type="molecule type" value="Genomic_DNA"/>
</dbReference>